<dbReference type="InterPro" id="IPR036390">
    <property type="entry name" value="WH_DNA-bd_sf"/>
</dbReference>
<dbReference type="SUPFAM" id="SSF46785">
    <property type="entry name" value="Winged helix' DNA-binding domain"/>
    <property type="match status" value="1"/>
</dbReference>
<protein>
    <submittedName>
        <fullName evidence="2">PadR-like family transcriptional regulator</fullName>
    </submittedName>
</protein>
<accession>A0A158BKA0</accession>
<evidence type="ECO:0000313" key="3">
    <source>
        <dbReference type="Proteomes" id="UP000054870"/>
    </source>
</evidence>
<dbReference type="AlphaFoldDB" id="A0A158BKA0"/>
<keyword evidence="3" id="KW-1185">Reference proteome</keyword>
<dbReference type="PANTHER" id="PTHR43252:SF7">
    <property type="entry name" value="TRANSCRIPTIONAL REGULATOR YQJI"/>
    <property type="match status" value="1"/>
</dbReference>
<proteinExistence type="predicted"/>
<dbReference type="OrthoDB" id="9814826at2"/>
<organism evidence="2 3">
    <name type="scientific">Caballeronia catudaia</name>
    <dbReference type="NCBI Taxonomy" id="1777136"/>
    <lineage>
        <taxon>Bacteria</taxon>
        <taxon>Pseudomonadati</taxon>
        <taxon>Pseudomonadota</taxon>
        <taxon>Betaproteobacteria</taxon>
        <taxon>Burkholderiales</taxon>
        <taxon>Burkholderiaceae</taxon>
        <taxon>Caballeronia</taxon>
    </lineage>
</organism>
<dbReference type="Pfam" id="PF03551">
    <property type="entry name" value="PadR"/>
    <property type="match status" value="1"/>
</dbReference>
<comment type="caution">
    <text evidence="2">The sequence shown here is derived from an EMBL/GenBank/DDBJ whole genome shotgun (WGS) entry which is preliminary data.</text>
</comment>
<evidence type="ECO:0000259" key="1">
    <source>
        <dbReference type="Pfam" id="PF03551"/>
    </source>
</evidence>
<dbReference type="InterPro" id="IPR005149">
    <property type="entry name" value="Tscrpt_reg_PadR_N"/>
</dbReference>
<dbReference type="EMBL" id="FCOF02000015">
    <property type="protein sequence ID" value="SAK70176.1"/>
    <property type="molecule type" value="Genomic_DNA"/>
</dbReference>
<dbReference type="Gene3D" id="1.10.10.10">
    <property type="entry name" value="Winged helix-like DNA-binding domain superfamily/Winged helix DNA-binding domain"/>
    <property type="match status" value="1"/>
</dbReference>
<name>A0A158BKA0_9BURK</name>
<reference evidence="2" key="1">
    <citation type="submission" date="2016-01" db="EMBL/GenBank/DDBJ databases">
        <authorList>
            <person name="Peeters C."/>
        </authorList>
    </citation>
    <scope>NUCLEOTIDE SEQUENCE [LARGE SCALE GENOMIC DNA]</scope>
    <source>
        <strain evidence="2">LMG 29318</strain>
    </source>
</reference>
<dbReference type="RefSeq" id="WP_061125429.1">
    <property type="nucleotide sequence ID" value="NZ_FCOF02000015.1"/>
</dbReference>
<dbReference type="Proteomes" id="UP000054870">
    <property type="component" value="Unassembled WGS sequence"/>
</dbReference>
<feature type="domain" description="Transcription regulator PadR N-terminal" evidence="1">
    <location>
        <begin position="42"/>
        <end position="111"/>
    </location>
</feature>
<dbReference type="InterPro" id="IPR036388">
    <property type="entry name" value="WH-like_DNA-bd_sf"/>
</dbReference>
<sequence>MFGRHAHREPRQSAAFHVMTGMQGERKKRRRMSDSGHLRLAILESIGECARDAQGVIEALTARCGGFYGPSPGFVYPMLSLLEDQGYVAADEPDGTRRRYTITQAGRRYLDENQPFLNAISAERSANAPALREALDRLKHALVRRARPDGDDAARLDKMREILTRATREIEAL</sequence>
<gene>
    <name evidence="2" type="ORF">AWB75_03577</name>
</gene>
<evidence type="ECO:0000313" key="2">
    <source>
        <dbReference type="EMBL" id="SAK70176.1"/>
    </source>
</evidence>
<dbReference type="PANTHER" id="PTHR43252">
    <property type="entry name" value="TRANSCRIPTIONAL REGULATOR YQJI"/>
    <property type="match status" value="1"/>
</dbReference>